<organism evidence="3 4">
    <name type="scientific">Anopheles sinensis</name>
    <name type="common">Mosquito</name>
    <dbReference type="NCBI Taxonomy" id="74873"/>
    <lineage>
        <taxon>Eukaryota</taxon>
        <taxon>Metazoa</taxon>
        <taxon>Ecdysozoa</taxon>
        <taxon>Arthropoda</taxon>
        <taxon>Hexapoda</taxon>
        <taxon>Insecta</taxon>
        <taxon>Pterygota</taxon>
        <taxon>Neoptera</taxon>
        <taxon>Endopterygota</taxon>
        <taxon>Diptera</taxon>
        <taxon>Nematocera</taxon>
        <taxon>Culicoidea</taxon>
        <taxon>Culicidae</taxon>
        <taxon>Anophelinae</taxon>
        <taxon>Anopheles</taxon>
    </lineage>
</organism>
<dbReference type="VEuPathDB" id="VectorBase:ASIC008268"/>
<name>A0A084VRN2_ANOSI</name>
<reference evidence="3" key="2">
    <citation type="submission" date="2020-05" db="UniProtKB">
        <authorList>
            <consortium name="EnsemblMetazoa"/>
        </authorList>
    </citation>
    <scope>IDENTIFICATION</scope>
</reference>
<keyword evidence="1" id="KW-0812">Transmembrane</keyword>
<dbReference type="VEuPathDB" id="VectorBase:ASIS016360"/>
<dbReference type="AlphaFoldDB" id="A0A084VRN2"/>
<evidence type="ECO:0000313" key="2">
    <source>
        <dbReference type="EMBL" id="KFB40626.1"/>
    </source>
</evidence>
<dbReference type="OrthoDB" id="413361at2759"/>
<evidence type="ECO:0000313" key="3">
    <source>
        <dbReference type="EnsemblMetazoa" id="ASIC008268-PA"/>
    </source>
</evidence>
<sequence length="86" mass="9618">MAFKKDSPFTEIFRITAHKINGHGLTQYQRKVCFTDGMKCVENEVKMPEVNLDQVSSLFLFLLCAAAGSVGLLLLEILVSKVSKIR</sequence>
<keyword evidence="4" id="KW-1185">Reference proteome</keyword>
<reference evidence="2 4" key="1">
    <citation type="journal article" date="2014" name="BMC Genomics">
        <title>Genome sequence of Anopheles sinensis provides insight into genetics basis of mosquito competence for malaria parasites.</title>
        <authorList>
            <person name="Zhou D."/>
            <person name="Zhang D."/>
            <person name="Ding G."/>
            <person name="Shi L."/>
            <person name="Hou Q."/>
            <person name="Ye Y."/>
            <person name="Xu Y."/>
            <person name="Zhou H."/>
            <person name="Xiong C."/>
            <person name="Li S."/>
            <person name="Yu J."/>
            <person name="Hong S."/>
            <person name="Yu X."/>
            <person name="Zou P."/>
            <person name="Chen C."/>
            <person name="Chang X."/>
            <person name="Wang W."/>
            <person name="Lv Y."/>
            <person name="Sun Y."/>
            <person name="Ma L."/>
            <person name="Shen B."/>
            <person name="Zhu C."/>
        </authorList>
    </citation>
    <scope>NUCLEOTIDE SEQUENCE [LARGE SCALE GENOMIC DNA]</scope>
</reference>
<dbReference type="STRING" id="74873.A0A084VRN2"/>
<dbReference type="Proteomes" id="UP000030765">
    <property type="component" value="Unassembled WGS sequence"/>
</dbReference>
<protein>
    <submittedName>
        <fullName evidence="2">AGAP013085-PA-like protein</fullName>
    </submittedName>
</protein>
<proteinExistence type="predicted"/>
<feature type="transmembrane region" description="Helical" evidence="1">
    <location>
        <begin position="58"/>
        <end position="79"/>
    </location>
</feature>
<keyword evidence="1" id="KW-0472">Membrane</keyword>
<dbReference type="EnsemblMetazoa" id="ASIC008268-RA">
    <property type="protein sequence ID" value="ASIC008268-PA"/>
    <property type="gene ID" value="ASIC008268"/>
</dbReference>
<dbReference type="EMBL" id="ATLV01015761">
    <property type="status" value="NOT_ANNOTATED_CDS"/>
    <property type="molecule type" value="Genomic_DNA"/>
</dbReference>
<dbReference type="EMBL" id="KE525036">
    <property type="protein sequence ID" value="KFB40626.1"/>
    <property type="molecule type" value="Genomic_DNA"/>
</dbReference>
<evidence type="ECO:0000313" key="4">
    <source>
        <dbReference type="Proteomes" id="UP000030765"/>
    </source>
</evidence>
<gene>
    <name evidence="2" type="ORF">ZHAS_00008268</name>
</gene>
<accession>A0A084VRN2</accession>
<keyword evidence="1" id="KW-1133">Transmembrane helix</keyword>
<evidence type="ECO:0000256" key="1">
    <source>
        <dbReference type="SAM" id="Phobius"/>
    </source>
</evidence>